<dbReference type="GO" id="GO:0040031">
    <property type="term" value="P:snRNA modification"/>
    <property type="evidence" value="ECO:0007669"/>
    <property type="project" value="TreeGrafter"/>
</dbReference>
<evidence type="ECO:0000259" key="8">
    <source>
        <dbReference type="PROSITE" id="PS51515"/>
    </source>
</evidence>
<dbReference type="GO" id="GO:0032259">
    <property type="term" value="P:methylation"/>
    <property type="evidence" value="ECO:0007669"/>
    <property type="project" value="UniProtKB-KW"/>
</dbReference>
<keyword evidence="10" id="KW-1185">Reference proteome</keyword>
<dbReference type="EMBL" id="LIAE01007629">
    <property type="protein sequence ID" value="PAV77975.1"/>
    <property type="molecule type" value="Genomic_DNA"/>
</dbReference>
<evidence type="ECO:0000256" key="5">
    <source>
        <dbReference type="PROSITE-ProRule" id="PRU00848"/>
    </source>
</evidence>
<dbReference type="InterPro" id="IPR024160">
    <property type="entry name" value="BIN3_SAM-bd_dom"/>
</dbReference>
<evidence type="ECO:0000256" key="1">
    <source>
        <dbReference type="ARBA" id="ARBA00008361"/>
    </source>
</evidence>
<evidence type="ECO:0000313" key="9">
    <source>
        <dbReference type="EMBL" id="PAV77975.1"/>
    </source>
</evidence>
<dbReference type="AlphaFoldDB" id="A0A2A2KVH9"/>
<dbReference type="InterPro" id="IPR010675">
    <property type="entry name" value="Bin3_C"/>
</dbReference>
<feature type="compositionally biased region" description="Basic and acidic residues" evidence="7">
    <location>
        <begin position="365"/>
        <end position="378"/>
    </location>
</feature>
<feature type="compositionally biased region" description="Polar residues" evidence="7">
    <location>
        <begin position="1"/>
        <end position="16"/>
    </location>
</feature>
<evidence type="ECO:0000256" key="6">
    <source>
        <dbReference type="RuleBase" id="RU367087"/>
    </source>
</evidence>
<feature type="region of interest" description="Disordered" evidence="7">
    <location>
        <begin position="346"/>
        <end position="378"/>
    </location>
</feature>
<keyword evidence="2 6" id="KW-0489">Methyltransferase</keyword>
<keyword evidence="3 6" id="KW-0808">Transferase</keyword>
<sequence length="378" mass="43384">MDVSMNVASSEVQSSRAESRKRPAHHDSLIEKDNSNANGNGEVNGELSSNGGPARKFNTPKRKKFDNNQSNHTEHRKQNQNQQQEQKEGARLEEDKEKKPLTNKDKKEQFNQRYCYGNFDKYYGTRLVKGEKDPRLEVLQKDWFYRKSILDIGIDIDSHLVGVARKNIRHYCDANTEFAGNFPASFSSHFGPVSTTSLSFSTKFPDNVWFRKENYVLENETLLDMVEPEFEVIMALSITKWIHLNFGDDGMRLFFKRAFKQLLPGGRFVLEAQHFGTYKKRARMTETTKKNYFSIEFKPDDFEMYLLEEIGFERVEHLGVPQAKSKGFERCIDVYVKPADKPMWKVKENGKSTASSSSACSAKNGSEDAKKESEASTA</sequence>
<dbReference type="Proteomes" id="UP000218231">
    <property type="component" value="Unassembled WGS sequence"/>
</dbReference>
<dbReference type="EC" id="2.1.1.-" evidence="6"/>
<evidence type="ECO:0000256" key="2">
    <source>
        <dbReference type="ARBA" id="ARBA00022603"/>
    </source>
</evidence>
<feature type="domain" description="Bin3-type SAM" evidence="8">
    <location>
        <begin position="105"/>
        <end position="340"/>
    </location>
</feature>
<protein>
    <recommendedName>
        <fullName evidence="6">RNA methyltransferase</fullName>
        <ecNumber evidence="6">2.1.1.-</ecNumber>
    </recommendedName>
</protein>
<evidence type="ECO:0000256" key="7">
    <source>
        <dbReference type="SAM" id="MobiDB-lite"/>
    </source>
</evidence>
<feature type="region of interest" description="Disordered" evidence="7">
    <location>
        <begin position="1"/>
        <end position="106"/>
    </location>
</feature>
<proteinExistence type="inferred from homology"/>
<dbReference type="STRING" id="2018661.A0A2A2KVH9"/>
<feature type="compositionally biased region" description="Basic and acidic residues" evidence="7">
    <location>
        <begin position="85"/>
        <end position="106"/>
    </location>
</feature>
<dbReference type="GO" id="GO:0017069">
    <property type="term" value="F:snRNA binding"/>
    <property type="evidence" value="ECO:0007669"/>
    <property type="project" value="TreeGrafter"/>
</dbReference>
<dbReference type="GO" id="GO:0008171">
    <property type="term" value="F:O-methyltransferase activity"/>
    <property type="evidence" value="ECO:0007669"/>
    <property type="project" value="UniProtKB-UniRule"/>
</dbReference>
<reference evidence="9 10" key="1">
    <citation type="journal article" date="2017" name="Curr. Biol.">
        <title>Genome architecture and evolution of a unichromosomal asexual nematode.</title>
        <authorList>
            <person name="Fradin H."/>
            <person name="Zegar C."/>
            <person name="Gutwein M."/>
            <person name="Lucas J."/>
            <person name="Kovtun M."/>
            <person name="Corcoran D."/>
            <person name="Baugh L.R."/>
            <person name="Kiontke K."/>
            <person name="Gunsalus K."/>
            <person name="Fitch D.H."/>
            <person name="Piano F."/>
        </authorList>
    </citation>
    <scope>NUCLEOTIDE SEQUENCE [LARGE SCALE GENOMIC DNA]</scope>
    <source>
        <strain evidence="9">PF1309</strain>
    </source>
</reference>
<evidence type="ECO:0000256" key="3">
    <source>
        <dbReference type="ARBA" id="ARBA00022679"/>
    </source>
</evidence>
<evidence type="ECO:0000313" key="10">
    <source>
        <dbReference type="Proteomes" id="UP000218231"/>
    </source>
</evidence>
<feature type="compositionally biased region" description="Polar residues" evidence="7">
    <location>
        <begin position="35"/>
        <end position="51"/>
    </location>
</feature>
<feature type="compositionally biased region" description="Basic and acidic residues" evidence="7">
    <location>
        <begin position="17"/>
        <end position="34"/>
    </location>
</feature>
<comment type="caution">
    <text evidence="9">The sequence shown here is derived from an EMBL/GenBank/DDBJ whole genome shotgun (WGS) entry which is preliminary data.</text>
</comment>
<organism evidence="9 10">
    <name type="scientific">Diploscapter pachys</name>
    <dbReference type="NCBI Taxonomy" id="2018661"/>
    <lineage>
        <taxon>Eukaryota</taxon>
        <taxon>Metazoa</taxon>
        <taxon>Ecdysozoa</taxon>
        <taxon>Nematoda</taxon>
        <taxon>Chromadorea</taxon>
        <taxon>Rhabditida</taxon>
        <taxon>Rhabditina</taxon>
        <taxon>Rhabditomorpha</taxon>
        <taxon>Rhabditoidea</taxon>
        <taxon>Rhabditidae</taxon>
        <taxon>Diploscapter</taxon>
    </lineage>
</organism>
<accession>A0A2A2KVH9</accession>
<comment type="similarity">
    <text evidence="1 6">Belongs to the methyltransferase superfamily.</text>
</comment>
<evidence type="ECO:0000256" key="4">
    <source>
        <dbReference type="ARBA" id="ARBA00022691"/>
    </source>
</evidence>
<keyword evidence="4 5" id="KW-0949">S-adenosyl-L-methionine</keyword>
<dbReference type="InterPro" id="IPR029063">
    <property type="entry name" value="SAM-dependent_MTases_sf"/>
</dbReference>
<dbReference type="InterPro" id="IPR039772">
    <property type="entry name" value="Bin3-like"/>
</dbReference>
<dbReference type="SUPFAM" id="SSF53335">
    <property type="entry name" value="S-adenosyl-L-methionine-dependent methyltransferases"/>
    <property type="match status" value="1"/>
</dbReference>
<dbReference type="GO" id="GO:0008173">
    <property type="term" value="F:RNA methyltransferase activity"/>
    <property type="evidence" value="ECO:0007669"/>
    <property type="project" value="UniProtKB-UniRule"/>
</dbReference>
<dbReference type="OrthoDB" id="10017101at2759"/>
<name>A0A2A2KVH9_9BILA</name>
<feature type="compositionally biased region" description="Low complexity" evidence="7">
    <location>
        <begin position="352"/>
        <end position="362"/>
    </location>
</feature>
<gene>
    <name evidence="9" type="ORF">WR25_04281</name>
</gene>
<dbReference type="Pfam" id="PF06859">
    <property type="entry name" value="Bin3"/>
    <property type="match status" value="1"/>
</dbReference>
<dbReference type="PANTHER" id="PTHR12315">
    <property type="entry name" value="BICOID-INTERACTING PROTEIN RELATED"/>
    <property type="match status" value="1"/>
</dbReference>
<dbReference type="PANTHER" id="PTHR12315:SF0">
    <property type="entry name" value="7SK SNRNA METHYLPHOSPHATE CAPPING ENZYME"/>
    <property type="match status" value="1"/>
</dbReference>
<dbReference type="PROSITE" id="PS51515">
    <property type="entry name" value="BIN3_SAM"/>
    <property type="match status" value="1"/>
</dbReference>
<dbReference type="Gene3D" id="3.40.50.150">
    <property type="entry name" value="Vaccinia Virus protein VP39"/>
    <property type="match status" value="1"/>
</dbReference>